<evidence type="ECO:0000313" key="2">
    <source>
        <dbReference type="EMBL" id="KAJ5178865.1"/>
    </source>
</evidence>
<dbReference type="Proteomes" id="UP001146351">
    <property type="component" value="Unassembled WGS sequence"/>
</dbReference>
<evidence type="ECO:0000256" key="1">
    <source>
        <dbReference type="SAM" id="MobiDB-lite"/>
    </source>
</evidence>
<dbReference type="AlphaFoldDB" id="A0A9W9IHX9"/>
<keyword evidence="3" id="KW-1185">Reference proteome</keyword>
<protein>
    <submittedName>
        <fullName evidence="2">Uncharacterized protein</fullName>
    </submittedName>
</protein>
<accession>A0A9W9IHX9</accession>
<sequence>MSSTSHAWLVNYRTGNMNEFKGEYEWSVKAVAHMSDDNSLSKPDLQYPHLKAVMRTATSVACAKNGPHIIPPIFMVSIMGHRHARVLESHFDGETLVVRKTQLFDFTKENIEITSPPEVGITQRKSSPLGCLGLNQAANPDPEN</sequence>
<dbReference type="EMBL" id="JAPQKO010000002">
    <property type="protein sequence ID" value="KAJ5178865.1"/>
    <property type="molecule type" value="Genomic_DNA"/>
</dbReference>
<comment type="caution">
    <text evidence="2">The sequence shown here is derived from an EMBL/GenBank/DDBJ whole genome shotgun (WGS) entry which is preliminary data.</text>
</comment>
<reference evidence="2" key="2">
    <citation type="journal article" date="2023" name="IMA Fungus">
        <title>Comparative genomic study of the Penicillium genus elucidates a diverse pangenome and 15 lateral gene transfer events.</title>
        <authorList>
            <person name="Petersen C."/>
            <person name="Sorensen T."/>
            <person name="Nielsen M.R."/>
            <person name="Sondergaard T.E."/>
            <person name="Sorensen J.L."/>
            <person name="Fitzpatrick D.A."/>
            <person name="Frisvad J.C."/>
            <person name="Nielsen K.L."/>
        </authorList>
    </citation>
    <scope>NUCLEOTIDE SEQUENCE</scope>
    <source>
        <strain evidence="2">IBT 21917</strain>
    </source>
</reference>
<evidence type="ECO:0000313" key="3">
    <source>
        <dbReference type="Proteomes" id="UP001146351"/>
    </source>
</evidence>
<proteinExistence type="predicted"/>
<dbReference type="OrthoDB" id="4453902at2759"/>
<gene>
    <name evidence="2" type="ORF">N7492_002075</name>
</gene>
<name>A0A9W9IHX9_9EURO</name>
<reference evidence="2" key="1">
    <citation type="submission" date="2022-11" db="EMBL/GenBank/DDBJ databases">
        <authorList>
            <person name="Petersen C."/>
        </authorList>
    </citation>
    <scope>NUCLEOTIDE SEQUENCE</scope>
    <source>
        <strain evidence="2">IBT 21917</strain>
    </source>
</reference>
<organism evidence="2 3">
    <name type="scientific">Penicillium capsulatum</name>
    <dbReference type="NCBI Taxonomy" id="69766"/>
    <lineage>
        <taxon>Eukaryota</taxon>
        <taxon>Fungi</taxon>
        <taxon>Dikarya</taxon>
        <taxon>Ascomycota</taxon>
        <taxon>Pezizomycotina</taxon>
        <taxon>Eurotiomycetes</taxon>
        <taxon>Eurotiomycetidae</taxon>
        <taxon>Eurotiales</taxon>
        <taxon>Aspergillaceae</taxon>
        <taxon>Penicillium</taxon>
    </lineage>
</organism>
<feature type="region of interest" description="Disordered" evidence="1">
    <location>
        <begin position="122"/>
        <end position="144"/>
    </location>
</feature>